<reference evidence="1 2" key="1">
    <citation type="journal article" date="2018" name="Sci. Rep.">
        <title>Comparative analysis of the Pocillopora damicornis genome highlights role of immune system in coral evolution.</title>
        <authorList>
            <person name="Cunning R."/>
            <person name="Bay R.A."/>
            <person name="Gillette P."/>
            <person name="Baker A.C."/>
            <person name="Traylor-Knowles N."/>
        </authorList>
    </citation>
    <scope>NUCLEOTIDE SEQUENCE [LARGE SCALE GENOMIC DNA]</scope>
    <source>
        <strain evidence="1">RSMAS</strain>
        <tissue evidence="1">Whole animal</tissue>
    </source>
</reference>
<evidence type="ECO:0000313" key="2">
    <source>
        <dbReference type="Proteomes" id="UP000275408"/>
    </source>
</evidence>
<gene>
    <name evidence="1" type="ORF">pdam_00021811</name>
</gene>
<dbReference type="EMBL" id="RCHS01001977">
    <property type="protein sequence ID" value="RMX50373.1"/>
    <property type="molecule type" value="Genomic_DNA"/>
</dbReference>
<evidence type="ECO:0000313" key="1">
    <source>
        <dbReference type="EMBL" id="RMX50373.1"/>
    </source>
</evidence>
<accession>A0A3M6U9P2</accession>
<feature type="non-terminal residue" evidence="1">
    <location>
        <position position="1"/>
    </location>
</feature>
<keyword evidence="2" id="KW-1185">Reference proteome</keyword>
<dbReference type="AlphaFoldDB" id="A0A3M6U9P2"/>
<feature type="non-terminal residue" evidence="1">
    <location>
        <position position="71"/>
    </location>
</feature>
<protein>
    <submittedName>
        <fullName evidence="1">Uncharacterized protein</fullName>
    </submittedName>
</protein>
<proteinExistence type="predicted"/>
<name>A0A3M6U9P2_POCDA</name>
<sequence length="71" mass="8419">RVDGYEPTKEACGFHDNKCKIRVWSIYLKKYYLNGISGDRKRMVDINFIMILNDTEINIDYIKITKSKKTL</sequence>
<dbReference type="Proteomes" id="UP000275408">
    <property type="component" value="Unassembled WGS sequence"/>
</dbReference>
<organism evidence="1 2">
    <name type="scientific">Pocillopora damicornis</name>
    <name type="common">Cauliflower coral</name>
    <name type="synonym">Millepora damicornis</name>
    <dbReference type="NCBI Taxonomy" id="46731"/>
    <lineage>
        <taxon>Eukaryota</taxon>
        <taxon>Metazoa</taxon>
        <taxon>Cnidaria</taxon>
        <taxon>Anthozoa</taxon>
        <taxon>Hexacorallia</taxon>
        <taxon>Scleractinia</taxon>
        <taxon>Astrocoeniina</taxon>
        <taxon>Pocilloporidae</taxon>
        <taxon>Pocillopora</taxon>
    </lineage>
</organism>
<comment type="caution">
    <text evidence="1">The sequence shown here is derived from an EMBL/GenBank/DDBJ whole genome shotgun (WGS) entry which is preliminary data.</text>
</comment>